<evidence type="ECO:0000256" key="7">
    <source>
        <dbReference type="SAM" id="Phobius"/>
    </source>
</evidence>
<feature type="region of interest" description="Disordered" evidence="6">
    <location>
        <begin position="1"/>
        <end position="32"/>
    </location>
</feature>
<evidence type="ECO:0000256" key="2">
    <source>
        <dbReference type="ARBA" id="ARBA00022448"/>
    </source>
</evidence>
<dbReference type="EMBL" id="MU864773">
    <property type="protein sequence ID" value="KAK4182080.1"/>
    <property type="molecule type" value="Genomic_DNA"/>
</dbReference>
<evidence type="ECO:0000256" key="1">
    <source>
        <dbReference type="ARBA" id="ARBA00004141"/>
    </source>
</evidence>
<keyword evidence="3 7" id="KW-0812">Transmembrane</keyword>
<dbReference type="FunFam" id="1.20.1250.20:FF:000068">
    <property type="entry name" value="MFS general substrate transporter"/>
    <property type="match status" value="1"/>
</dbReference>
<proteinExistence type="predicted"/>
<keyword evidence="2" id="KW-0813">Transport</keyword>
<feature type="transmembrane region" description="Helical" evidence="7">
    <location>
        <begin position="209"/>
        <end position="232"/>
    </location>
</feature>
<feature type="compositionally biased region" description="Low complexity" evidence="6">
    <location>
        <begin position="10"/>
        <end position="32"/>
    </location>
</feature>
<comment type="subcellular location">
    <subcellularLocation>
        <location evidence="1">Membrane</location>
        <topology evidence="1">Multi-pass membrane protein</topology>
    </subcellularLocation>
</comment>
<accession>A0AAN7ADJ4</accession>
<evidence type="ECO:0000256" key="5">
    <source>
        <dbReference type="ARBA" id="ARBA00023136"/>
    </source>
</evidence>
<dbReference type="GO" id="GO:0022857">
    <property type="term" value="F:transmembrane transporter activity"/>
    <property type="evidence" value="ECO:0007669"/>
    <property type="project" value="InterPro"/>
</dbReference>
<keyword evidence="10" id="KW-1185">Reference proteome</keyword>
<dbReference type="FunFam" id="1.20.1250.20:FF:000034">
    <property type="entry name" value="MFS general substrate transporter"/>
    <property type="match status" value="1"/>
</dbReference>
<feature type="transmembrane region" description="Helical" evidence="7">
    <location>
        <begin position="296"/>
        <end position="316"/>
    </location>
</feature>
<feature type="domain" description="Major facilitator superfamily (MFS) profile" evidence="8">
    <location>
        <begin position="50"/>
        <end position="513"/>
    </location>
</feature>
<comment type="caution">
    <text evidence="9">The sequence shown here is derived from an EMBL/GenBank/DDBJ whole genome shotgun (WGS) entry which is preliminary data.</text>
</comment>
<feature type="transmembrane region" description="Helical" evidence="7">
    <location>
        <begin position="115"/>
        <end position="135"/>
    </location>
</feature>
<feature type="transmembrane region" description="Helical" evidence="7">
    <location>
        <begin position="336"/>
        <end position="353"/>
    </location>
</feature>
<feature type="transmembrane region" description="Helical" evidence="7">
    <location>
        <begin position="385"/>
        <end position="407"/>
    </location>
</feature>
<protein>
    <submittedName>
        <fullName evidence="9">Major facilitator superfamily domain-containing protein</fullName>
    </submittedName>
</protein>
<dbReference type="AlphaFoldDB" id="A0AAN7ADJ4"/>
<dbReference type="Proteomes" id="UP001302126">
    <property type="component" value="Unassembled WGS sequence"/>
</dbReference>
<gene>
    <name evidence="9" type="ORF">QBC35DRAFT_210984</name>
</gene>
<feature type="transmembrane region" description="Helical" evidence="7">
    <location>
        <begin position="453"/>
        <end position="473"/>
    </location>
</feature>
<evidence type="ECO:0000256" key="4">
    <source>
        <dbReference type="ARBA" id="ARBA00022989"/>
    </source>
</evidence>
<evidence type="ECO:0000256" key="3">
    <source>
        <dbReference type="ARBA" id="ARBA00022692"/>
    </source>
</evidence>
<dbReference type="PANTHER" id="PTHR43791">
    <property type="entry name" value="PERMEASE-RELATED"/>
    <property type="match status" value="1"/>
</dbReference>
<evidence type="ECO:0000313" key="9">
    <source>
        <dbReference type="EMBL" id="KAK4182080.1"/>
    </source>
</evidence>
<dbReference type="Pfam" id="PF07690">
    <property type="entry name" value="MFS_1"/>
    <property type="match status" value="1"/>
</dbReference>
<evidence type="ECO:0000313" key="10">
    <source>
        <dbReference type="Proteomes" id="UP001302126"/>
    </source>
</evidence>
<reference evidence="9" key="2">
    <citation type="submission" date="2023-05" db="EMBL/GenBank/DDBJ databases">
        <authorList>
            <consortium name="Lawrence Berkeley National Laboratory"/>
            <person name="Steindorff A."/>
            <person name="Hensen N."/>
            <person name="Bonometti L."/>
            <person name="Westerberg I."/>
            <person name="Brannstrom I.O."/>
            <person name="Guillou S."/>
            <person name="Cros-Aarteil S."/>
            <person name="Calhoun S."/>
            <person name="Haridas S."/>
            <person name="Kuo A."/>
            <person name="Mondo S."/>
            <person name="Pangilinan J."/>
            <person name="Riley R."/>
            <person name="Labutti K."/>
            <person name="Andreopoulos B."/>
            <person name="Lipzen A."/>
            <person name="Chen C."/>
            <person name="Yanf M."/>
            <person name="Daum C."/>
            <person name="Ng V."/>
            <person name="Clum A."/>
            <person name="Ohm R."/>
            <person name="Martin F."/>
            <person name="Silar P."/>
            <person name="Natvig D."/>
            <person name="Lalanne C."/>
            <person name="Gautier V."/>
            <person name="Ament-Velasquez S.L."/>
            <person name="Kruys A."/>
            <person name="Hutchinson M.I."/>
            <person name="Powell A.J."/>
            <person name="Barry K."/>
            <person name="Miller A.N."/>
            <person name="Grigoriev I.V."/>
            <person name="Debuchy R."/>
            <person name="Gladieux P."/>
            <person name="Thoren M.H."/>
            <person name="Johannesson H."/>
        </authorList>
    </citation>
    <scope>NUCLEOTIDE SEQUENCE</scope>
    <source>
        <strain evidence="9">PSN309</strain>
    </source>
</reference>
<feature type="transmembrane region" description="Helical" evidence="7">
    <location>
        <begin position="176"/>
        <end position="197"/>
    </location>
</feature>
<dbReference type="Gene3D" id="1.20.1250.20">
    <property type="entry name" value="MFS general substrate transporter like domains"/>
    <property type="match status" value="2"/>
</dbReference>
<dbReference type="InterPro" id="IPR036259">
    <property type="entry name" value="MFS_trans_sf"/>
</dbReference>
<reference evidence="9" key="1">
    <citation type="journal article" date="2023" name="Mol. Phylogenet. Evol.">
        <title>Genome-scale phylogeny and comparative genomics of the fungal order Sordariales.</title>
        <authorList>
            <person name="Hensen N."/>
            <person name="Bonometti L."/>
            <person name="Westerberg I."/>
            <person name="Brannstrom I.O."/>
            <person name="Guillou S."/>
            <person name="Cros-Aarteil S."/>
            <person name="Calhoun S."/>
            <person name="Haridas S."/>
            <person name="Kuo A."/>
            <person name="Mondo S."/>
            <person name="Pangilinan J."/>
            <person name="Riley R."/>
            <person name="LaButti K."/>
            <person name="Andreopoulos B."/>
            <person name="Lipzen A."/>
            <person name="Chen C."/>
            <person name="Yan M."/>
            <person name="Daum C."/>
            <person name="Ng V."/>
            <person name="Clum A."/>
            <person name="Steindorff A."/>
            <person name="Ohm R.A."/>
            <person name="Martin F."/>
            <person name="Silar P."/>
            <person name="Natvig D.O."/>
            <person name="Lalanne C."/>
            <person name="Gautier V."/>
            <person name="Ament-Velasquez S.L."/>
            <person name="Kruys A."/>
            <person name="Hutchinson M.I."/>
            <person name="Powell A.J."/>
            <person name="Barry K."/>
            <person name="Miller A.N."/>
            <person name="Grigoriev I.V."/>
            <person name="Debuchy R."/>
            <person name="Gladieux P."/>
            <person name="Hiltunen Thoren M."/>
            <person name="Johannesson H."/>
        </authorList>
    </citation>
    <scope>NUCLEOTIDE SEQUENCE</scope>
    <source>
        <strain evidence="9">PSN309</strain>
    </source>
</reference>
<name>A0AAN7ADJ4_9PEZI</name>
<dbReference type="InterPro" id="IPR011701">
    <property type="entry name" value="MFS"/>
</dbReference>
<dbReference type="GO" id="GO:0016020">
    <property type="term" value="C:membrane"/>
    <property type="evidence" value="ECO:0007669"/>
    <property type="project" value="UniProtKB-SubCell"/>
</dbReference>
<feature type="transmembrane region" description="Helical" evidence="7">
    <location>
        <begin position="360"/>
        <end position="379"/>
    </location>
</feature>
<evidence type="ECO:0000259" key="8">
    <source>
        <dbReference type="PROSITE" id="PS50850"/>
    </source>
</evidence>
<dbReference type="PROSITE" id="PS50850">
    <property type="entry name" value="MFS"/>
    <property type="match status" value="1"/>
</dbReference>
<dbReference type="InterPro" id="IPR020846">
    <property type="entry name" value="MFS_dom"/>
</dbReference>
<keyword evidence="5 7" id="KW-0472">Membrane</keyword>
<dbReference type="PANTHER" id="PTHR43791:SF57">
    <property type="entry name" value="MAJOR FACILITATOR SUPERFAMILY (MFS) PROFILE DOMAIN-CONTAINING PROTEIN"/>
    <property type="match status" value="1"/>
</dbReference>
<keyword evidence="4 7" id="KW-1133">Transmembrane helix</keyword>
<feature type="transmembrane region" description="Helical" evidence="7">
    <location>
        <begin position="419"/>
        <end position="441"/>
    </location>
</feature>
<feature type="transmembrane region" description="Helical" evidence="7">
    <location>
        <begin position="147"/>
        <end position="164"/>
    </location>
</feature>
<dbReference type="SUPFAM" id="SSF103473">
    <property type="entry name" value="MFS general substrate transporter"/>
    <property type="match status" value="1"/>
</dbReference>
<sequence>MSARDEKIPEVSSSSPESLSDPESSQSPASTSEWDAKSTARLLRKLDWHIIPFMSLIYLLSFLDRANIGNARLDNLEGDISLHGLQYNHALGILFPFYIASEIPSNLMMKRVRPSLWMGFIMVCWSLVMISQGFVKNYAGLMVTRTLLGVFEGGLFPGATYYITSWYCRHEAGFRLALFFSAATLAGAFGGILARGIAEMRGVGGLPAWSWIFILEGLLTLLVSFAAPWAIYDSTEALVFSSLLSSGQGLTESNRARFLNEQEKQEVRRRIEADHGKFSQKFDKKYIFQAFKDWKIYVHCGINVSALTPLYSFSMFLPTIIRNMGYTANNAQLMSVPPYVVACCFTVVASWVGDRYRQRAVIMIFFQLIALAGLIMLISTTSPGVQYGGTVLAAVGIFPQVPLGLAWNSGNLGGSLKRATGIAMQVMGGNCGGLIAAYVYLAPDGPRFIKGHGILIGFVAMGMVLCSFMTVWCRRENARRDALGDNTKRELTEEEVAVEQELADEAPWFRYQV</sequence>
<evidence type="ECO:0000256" key="6">
    <source>
        <dbReference type="SAM" id="MobiDB-lite"/>
    </source>
</evidence>
<organism evidence="9 10">
    <name type="scientific">Podospora australis</name>
    <dbReference type="NCBI Taxonomy" id="1536484"/>
    <lineage>
        <taxon>Eukaryota</taxon>
        <taxon>Fungi</taxon>
        <taxon>Dikarya</taxon>
        <taxon>Ascomycota</taxon>
        <taxon>Pezizomycotina</taxon>
        <taxon>Sordariomycetes</taxon>
        <taxon>Sordariomycetidae</taxon>
        <taxon>Sordariales</taxon>
        <taxon>Podosporaceae</taxon>
        <taxon>Podospora</taxon>
    </lineage>
</organism>